<evidence type="ECO:0000259" key="1">
    <source>
        <dbReference type="SMART" id="SM00829"/>
    </source>
</evidence>
<dbReference type="InterPro" id="IPR011032">
    <property type="entry name" value="GroES-like_sf"/>
</dbReference>
<evidence type="ECO:0000313" key="2">
    <source>
        <dbReference type="EMBL" id="SFW88429.1"/>
    </source>
</evidence>
<reference evidence="3 5" key="2">
    <citation type="submission" date="2023-11" db="EMBL/GenBank/DDBJ databases">
        <title>MicrobeMod: A computational toolkit for identifying prokaryotic methylation and restriction-modification with nanopore sequencing.</title>
        <authorList>
            <person name="Crits-Christoph A."/>
            <person name="Kang S.C."/>
            <person name="Lee H."/>
            <person name="Ostrov N."/>
        </authorList>
    </citation>
    <scope>NUCLEOTIDE SEQUENCE [LARGE SCALE GENOMIC DNA]</scope>
    <source>
        <strain evidence="3 5">ATCC 23090</strain>
    </source>
</reference>
<dbReference type="EMBL" id="FPIZ01000036">
    <property type="protein sequence ID" value="SFW88429.1"/>
    <property type="molecule type" value="Genomic_DNA"/>
</dbReference>
<dbReference type="OrthoDB" id="634508at2"/>
<dbReference type="SUPFAM" id="SSF50129">
    <property type="entry name" value="GroES-like"/>
    <property type="match status" value="1"/>
</dbReference>
<dbReference type="SUPFAM" id="SSF51735">
    <property type="entry name" value="NAD(P)-binding Rossmann-fold domains"/>
    <property type="match status" value="1"/>
</dbReference>
<dbReference type="EMBL" id="CP140154">
    <property type="protein sequence ID" value="WQG86789.1"/>
    <property type="molecule type" value="Genomic_DNA"/>
</dbReference>
<dbReference type="Proteomes" id="UP000183788">
    <property type="component" value="Unassembled WGS sequence"/>
</dbReference>
<dbReference type="EC" id="1.-.-.-" evidence="3"/>
<dbReference type="InterPro" id="IPR036291">
    <property type="entry name" value="NAD(P)-bd_dom_sf"/>
</dbReference>
<dbReference type="PROSITE" id="PS01162">
    <property type="entry name" value="QOR_ZETA_CRYSTAL"/>
    <property type="match status" value="1"/>
</dbReference>
<dbReference type="InterPro" id="IPR020843">
    <property type="entry name" value="ER"/>
</dbReference>
<organism evidence="2 4">
    <name type="scientific">Chitinophaga sancti</name>
    <dbReference type="NCBI Taxonomy" id="1004"/>
    <lineage>
        <taxon>Bacteria</taxon>
        <taxon>Pseudomonadati</taxon>
        <taxon>Bacteroidota</taxon>
        <taxon>Chitinophagia</taxon>
        <taxon>Chitinophagales</taxon>
        <taxon>Chitinophagaceae</taxon>
        <taxon>Chitinophaga</taxon>
    </lineage>
</organism>
<dbReference type="PANTHER" id="PTHR44013:SF1">
    <property type="entry name" value="ZINC-TYPE ALCOHOL DEHYDROGENASE-LIKE PROTEIN C16A3.02C"/>
    <property type="match status" value="1"/>
</dbReference>
<evidence type="ECO:0000313" key="5">
    <source>
        <dbReference type="Proteomes" id="UP001326715"/>
    </source>
</evidence>
<dbReference type="Gene3D" id="3.90.180.10">
    <property type="entry name" value="Medium-chain alcohol dehydrogenases, catalytic domain"/>
    <property type="match status" value="1"/>
</dbReference>
<dbReference type="STRING" id="1004.SAMN05661012_06248"/>
<keyword evidence="3" id="KW-0560">Oxidoreductase</keyword>
<dbReference type="SMART" id="SM00829">
    <property type="entry name" value="PKS_ER"/>
    <property type="match status" value="1"/>
</dbReference>
<dbReference type="CDD" id="cd05289">
    <property type="entry name" value="MDR_like_2"/>
    <property type="match status" value="1"/>
</dbReference>
<proteinExistence type="predicted"/>
<dbReference type="RefSeq" id="WP_072365985.1">
    <property type="nucleotide sequence ID" value="NZ_CP139972.1"/>
</dbReference>
<dbReference type="GO" id="GO:0008270">
    <property type="term" value="F:zinc ion binding"/>
    <property type="evidence" value="ECO:0007669"/>
    <property type="project" value="InterPro"/>
</dbReference>
<dbReference type="Pfam" id="PF13602">
    <property type="entry name" value="ADH_zinc_N_2"/>
    <property type="match status" value="1"/>
</dbReference>
<evidence type="ECO:0000313" key="4">
    <source>
        <dbReference type="Proteomes" id="UP000183788"/>
    </source>
</evidence>
<accession>A0A1K1SX51</accession>
<protein>
    <submittedName>
        <fullName evidence="3">NADP-dependent oxidoreductase</fullName>
        <ecNumber evidence="3">1.-.-.-</ecNumber>
    </submittedName>
    <submittedName>
        <fullName evidence="2">NADPH:quinone reductase</fullName>
    </submittedName>
</protein>
<name>A0A1K1SX51_9BACT</name>
<dbReference type="Proteomes" id="UP001326715">
    <property type="component" value="Chromosome"/>
</dbReference>
<sequence>MKAIIINSFNELDKLTYVEVPVPGIKADEVLIQVRALSVNPVDVQTHRGTGVSRWLKDELPVILGWDISGVISAVGDHVTEFKVGDEVFGMVNFPGHGKAYAEYVAAPAAHLALKPANVTHEAAAATTLAALTAYQVLLQQGKLNKGQKVLITAAAGGVGHFAVQIAKQLGAYVIGTSSAANKDYILSIGADEHIDYKTQQETEIVRDADLVMDNVRSQDFASTISTLKKGGTYIKIPNAVPEAMQELAKGKDVNAFFYLVQSSGADMKVLAEWLGKGILQPNLNVYDFSQIELAHQLQLEGRTRGKIVLSIK</sequence>
<feature type="domain" description="Enoyl reductase (ER)" evidence="1">
    <location>
        <begin position="10"/>
        <end position="310"/>
    </location>
</feature>
<dbReference type="GO" id="GO:0016491">
    <property type="term" value="F:oxidoreductase activity"/>
    <property type="evidence" value="ECO:0007669"/>
    <property type="project" value="UniProtKB-KW"/>
</dbReference>
<reference evidence="2 4" key="1">
    <citation type="submission" date="2016-11" db="EMBL/GenBank/DDBJ databases">
        <authorList>
            <person name="Jaros S."/>
            <person name="Januszkiewicz K."/>
            <person name="Wedrychowicz H."/>
        </authorList>
    </citation>
    <scope>NUCLEOTIDE SEQUENCE [LARGE SCALE GENOMIC DNA]</scope>
    <source>
        <strain evidence="2 4">DSM 784</strain>
    </source>
</reference>
<dbReference type="InterPro" id="IPR052733">
    <property type="entry name" value="Chloroplast_QOR"/>
</dbReference>
<evidence type="ECO:0000313" key="3">
    <source>
        <dbReference type="EMBL" id="WQG86789.1"/>
    </source>
</evidence>
<dbReference type="PANTHER" id="PTHR44013">
    <property type="entry name" value="ZINC-TYPE ALCOHOL DEHYDROGENASE-LIKE PROTEIN C16A3.02C"/>
    <property type="match status" value="1"/>
</dbReference>
<dbReference type="InterPro" id="IPR013154">
    <property type="entry name" value="ADH-like_N"/>
</dbReference>
<dbReference type="Pfam" id="PF08240">
    <property type="entry name" value="ADH_N"/>
    <property type="match status" value="1"/>
</dbReference>
<dbReference type="InterPro" id="IPR002364">
    <property type="entry name" value="Quin_OxRdtase/zeta-crystal_CS"/>
</dbReference>
<dbReference type="AlphaFoldDB" id="A0A1K1SX51"/>
<gene>
    <name evidence="2" type="ORF">SAMN05661012_06248</name>
    <name evidence="3" type="ORF">SR876_17870</name>
</gene>
<dbReference type="Gene3D" id="3.40.50.720">
    <property type="entry name" value="NAD(P)-binding Rossmann-like Domain"/>
    <property type="match status" value="1"/>
</dbReference>
<keyword evidence="5" id="KW-1185">Reference proteome</keyword>